<keyword evidence="1" id="KW-1133">Transmembrane helix</keyword>
<dbReference type="RefSeq" id="WP_005193213.1">
    <property type="nucleotide sequence ID" value="NZ_KB850052.1"/>
</dbReference>
<dbReference type="AlphaFoldDB" id="N9MH95"/>
<feature type="transmembrane region" description="Helical" evidence="1">
    <location>
        <begin position="194"/>
        <end position="215"/>
    </location>
</feature>
<accession>N9MH95</accession>
<evidence type="ECO:0000256" key="1">
    <source>
        <dbReference type="SAM" id="Phobius"/>
    </source>
</evidence>
<sequence length="221" mass="24967">MAFDLVQYFSEQIKIQKPQLFNQYSPKEKQSYIDEVNVLALGQLISLWKQNPQKLYQEVQTADPLYIQEVARHLTTSAHNQSTLKASELEASLSDVLTLQLAELKQLDQTGSFGQTGLTELLVGQIEHLSGQAEDWVWSTNQLTELLGSKPVVQQEVSLEETMQEFNQMVHQAQPSAHDDHEDTIQVEAPVTPAWAYIVSPFVALVILLFLYCSYCQLISA</sequence>
<dbReference type="OrthoDB" id="6717066at2"/>
<keyword evidence="1" id="KW-0812">Transmembrane</keyword>
<name>N9MH95_9GAMM</name>
<dbReference type="EMBL" id="APRL01000015">
    <property type="protein sequence ID" value="ENW90136.1"/>
    <property type="molecule type" value="Genomic_DNA"/>
</dbReference>
<evidence type="ECO:0000313" key="3">
    <source>
        <dbReference type="Proteomes" id="UP000013261"/>
    </source>
</evidence>
<comment type="caution">
    <text evidence="2">The sequence shown here is derived from an EMBL/GenBank/DDBJ whole genome shotgun (WGS) entry which is preliminary data.</text>
</comment>
<gene>
    <name evidence="2" type="ORF">F904_03891</name>
</gene>
<keyword evidence="1" id="KW-0472">Membrane</keyword>
<dbReference type="eggNOG" id="ENOG502ZT2Y">
    <property type="taxonomic scope" value="Bacteria"/>
</dbReference>
<organism evidence="2 3">
    <name type="scientific">Acinetobacter dispersus</name>
    <dbReference type="NCBI Taxonomy" id="70348"/>
    <lineage>
        <taxon>Bacteria</taxon>
        <taxon>Pseudomonadati</taxon>
        <taxon>Pseudomonadota</taxon>
        <taxon>Gammaproteobacteria</taxon>
        <taxon>Moraxellales</taxon>
        <taxon>Moraxellaceae</taxon>
        <taxon>Acinetobacter</taxon>
    </lineage>
</organism>
<dbReference type="HOGENOM" id="CLU_1253701_0_0_6"/>
<dbReference type="PATRIC" id="fig|1217703.3.peg.3778"/>
<reference evidence="2 3" key="1">
    <citation type="submission" date="2013-02" db="EMBL/GenBank/DDBJ databases">
        <title>The Genome Sequence of Acinetobacter sp. ANC 4105.</title>
        <authorList>
            <consortium name="The Broad Institute Genome Sequencing Platform"/>
            <consortium name="The Broad Institute Genome Sequencing Center for Infectious Disease"/>
            <person name="Cerqueira G."/>
            <person name="Feldgarden M."/>
            <person name="Courvalin P."/>
            <person name="Perichon B."/>
            <person name="Grillot-Courvalin C."/>
            <person name="Clermont D."/>
            <person name="Rocha E."/>
            <person name="Yoon E.-J."/>
            <person name="Nemec A."/>
            <person name="Walker B."/>
            <person name="Young S.K."/>
            <person name="Zeng Q."/>
            <person name="Gargeya S."/>
            <person name="Fitzgerald M."/>
            <person name="Haas B."/>
            <person name="Abouelleil A."/>
            <person name="Alvarado L."/>
            <person name="Arachchi H.M."/>
            <person name="Berlin A.M."/>
            <person name="Chapman S.B."/>
            <person name="Dewar J."/>
            <person name="Goldberg J."/>
            <person name="Griggs A."/>
            <person name="Gujja S."/>
            <person name="Hansen M."/>
            <person name="Howarth C."/>
            <person name="Imamovic A."/>
            <person name="Larimer J."/>
            <person name="McCowan C."/>
            <person name="Murphy C."/>
            <person name="Neiman D."/>
            <person name="Pearson M."/>
            <person name="Priest M."/>
            <person name="Roberts A."/>
            <person name="Saif S."/>
            <person name="Shea T."/>
            <person name="Sisk P."/>
            <person name="Sykes S."/>
            <person name="Wortman J."/>
            <person name="Nusbaum C."/>
            <person name="Birren B."/>
        </authorList>
    </citation>
    <scope>NUCLEOTIDE SEQUENCE [LARGE SCALE GENOMIC DNA]</scope>
    <source>
        <strain evidence="2 3">ANC 4105</strain>
    </source>
</reference>
<dbReference type="Proteomes" id="UP000013261">
    <property type="component" value="Unassembled WGS sequence"/>
</dbReference>
<evidence type="ECO:0000313" key="2">
    <source>
        <dbReference type="EMBL" id="ENW90136.1"/>
    </source>
</evidence>
<keyword evidence="3" id="KW-1185">Reference proteome</keyword>
<protein>
    <submittedName>
        <fullName evidence="2">Uncharacterized protein</fullName>
    </submittedName>
</protein>
<proteinExistence type="predicted"/>